<evidence type="ECO:0000256" key="8">
    <source>
        <dbReference type="ARBA" id="ARBA00039266"/>
    </source>
</evidence>
<keyword evidence="4" id="KW-0808">Transferase</keyword>
<dbReference type="InterPro" id="IPR008271">
    <property type="entry name" value="Ser/Thr_kinase_AS"/>
</dbReference>
<dbReference type="PROSITE" id="PS00107">
    <property type="entry name" value="PROTEIN_KINASE_ATP"/>
    <property type="match status" value="1"/>
</dbReference>
<reference evidence="14 15" key="1">
    <citation type="journal article" date="2011" name="J. Gen. Appl. Microbiol.">
        <title>Draft genome sequencing of the enigmatic basidiomycete Mixia osmundae.</title>
        <authorList>
            <person name="Nishida H."/>
            <person name="Nagatsuka Y."/>
            <person name="Sugiyama J."/>
        </authorList>
    </citation>
    <scope>NUCLEOTIDE SEQUENCE [LARGE SCALE GENOMIC DNA]</scope>
    <source>
        <strain evidence="15">CBS 9802 / IAM 14324 / JCM 22182 / KY 12970</strain>
    </source>
</reference>
<comment type="catalytic activity">
    <reaction evidence="10">
        <text>L-seryl-[protein] + ATP = O-phospho-L-seryl-[protein] + ADP + H(+)</text>
        <dbReference type="Rhea" id="RHEA:17989"/>
        <dbReference type="Rhea" id="RHEA-COMP:9863"/>
        <dbReference type="Rhea" id="RHEA-COMP:11604"/>
        <dbReference type="ChEBI" id="CHEBI:15378"/>
        <dbReference type="ChEBI" id="CHEBI:29999"/>
        <dbReference type="ChEBI" id="CHEBI:30616"/>
        <dbReference type="ChEBI" id="CHEBI:83421"/>
        <dbReference type="ChEBI" id="CHEBI:456216"/>
        <dbReference type="EC" id="2.7.11.22"/>
    </reaction>
</comment>
<dbReference type="GO" id="GO:0030332">
    <property type="term" value="F:cyclin binding"/>
    <property type="evidence" value="ECO:0007669"/>
    <property type="project" value="TreeGrafter"/>
</dbReference>
<dbReference type="eggNOG" id="KOG0594">
    <property type="taxonomic scope" value="Eukaryota"/>
</dbReference>
<comment type="catalytic activity">
    <reaction evidence="9">
        <text>L-threonyl-[protein] + ATP = O-phospho-L-threonyl-[protein] + ADP + H(+)</text>
        <dbReference type="Rhea" id="RHEA:46608"/>
        <dbReference type="Rhea" id="RHEA-COMP:11060"/>
        <dbReference type="Rhea" id="RHEA-COMP:11605"/>
        <dbReference type="ChEBI" id="CHEBI:15378"/>
        <dbReference type="ChEBI" id="CHEBI:30013"/>
        <dbReference type="ChEBI" id="CHEBI:30616"/>
        <dbReference type="ChEBI" id="CHEBI:61977"/>
        <dbReference type="ChEBI" id="CHEBI:456216"/>
        <dbReference type="EC" id="2.7.11.22"/>
    </reaction>
</comment>
<comment type="similarity">
    <text evidence="1">Belongs to the protein kinase superfamily. CMGC Ser/Thr protein kinase family. CDC2/CDKX subfamily.</text>
</comment>
<dbReference type="InterPro" id="IPR050108">
    <property type="entry name" value="CDK"/>
</dbReference>
<evidence type="ECO:0000256" key="11">
    <source>
        <dbReference type="PROSITE-ProRule" id="PRU10141"/>
    </source>
</evidence>
<sequence>MDGYQKLDKVGSGTYGVVFRAIHKATDTVVALKRIKLNECPEDGGEDGVPSTAMREISALREVSLLAEEAKADGRIPPAGSENIVKLLDIIHEEARLILVFEYLDMDLRKYMQTAGGYGPPINEAGQYDDHRDVMALFARGPERLTSRGLRKNLVKTLAFQLVNGVQFLHARRITHRDLKPANLLIDKQGRLKIADFGLARTFGYHTHTYTHEIITLWYRPPEVLLGTRYYGTAVDVWSIGAIVAEMAAGAPLMAGDSEISQIFRQFQLLGTPDEQSWPGLKDLPEMKKTFPQWRPQDLSKLLVHLPPAGVEMIAGMTRFDPGERLSAREALQHAYFRDEALSPAVPNAAMQHINLNATTYDHSGQSTIKPPRVAQLMASPRTRLLPTTRRSYPRLRVYAHTMFPDLILLSHTYTQMTLQRFSSDSDSITLAYLASHSQQHQFLDTSTISSASSSSLGPLSQASTDSFGSSTKENNPRKRWKSVLTSLVRPLSPTRPSSPPHLSSSLKTKLVKTLKRKTPDRSSSKARKRPQISSPILIESSLVSKRRSSLAYMVTTCPDLVQGFCLDPVPERVSSLMPILTLAAPGRPSLIEQGGQEESIFVHCETTSSVASPVKPARTTSLALAAQVTDSRPSKRARHSIVSTLLTSVAYLQRRDSGAILATADDFAICEAFLARASIARQSRLRLIESSDVRSATCSSGHASIYSLSSYGDDHADVAFHQCLQAFIEAGHEDADTSRQSTTGLAY</sequence>
<dbReference type="Gene3D" id="3.30.200.20">
    <property type="entry name" value="Phosphorylase Kinase, domain 1"/>
    <property type="match status" value="1"/>
</dbReference>
<feature type="region of interest" description="Disordered" evidence="12">
    <location>
        <begin position="454"/>
        <end position="532"/>
    </location>
</feature>
<dbReference type="FunFam" id="1.10.510.10:FF:000611">
    <property type="entry name" value="CMGC family protein kinase"/>
    <property type="match status" value="1"/>
</dbReference>
<feature type="binding site" evidence="11">
    <location>
        <position position="33"/>
    </location>
    <ligand>
        <name>ATP</name>
        <dbReference type="ChEBI" id="CHEBI:30616"/>
    </ligand>
</feature>
<evidence type="ECO:0000256" key="12">
    <source>
        <dbReference type="SAM" id="MobiDB-lite"/>
    </source>
</evidence>
<evidence type="ECO:0000256" key="7">
    <source>
        <dbReference type="ARBA" id="ARBA00022840"/>
    </source>
</evidence>
<feature type="compositionally biased region" description="Low complexity" evidence="12">
    <location>
        <begin position="454"/>
        <end position="465"/>
    </location>
</feature>
<keyword evidence="6" id="KW-0418">Kinase</keyword>
<dbReference type="GO" id="GO:0005634">
    <property type="term" value="C:nucleus"/>
    <property type="evidence" value="ECO:0007669"/>
    <property type="project" value="TreeGrafter"/>
</dbReference>
<dbReference type="Gene3D" id="1.10.510.10">
    <property type="entry name" value="Transferase(Phosphotransferase) domain 1"/>
    <property type="match status" value="1"/>
</dbReference>
<evidence type="ECO:0000256" key="6">
    <source>
        <dbReference type="ARBA" id="ARBA00022777"/>
    </source>
</evidence>
<dbReference type="GO" id="GO:0000082">
    <property type="term" value="P:G1/S transition of mitotic cell cycle"/>
    <property type="evidence" value="ECO:0007669"/>
    <property type="project" value="TreeGrafter"/>
</dbReference>
<keyword evidence="15" id="KW-1185">Reference proteome</keyword>
<evidence type="ECO:0000256" key="4">
    <source>
        <dbReference type="ARBA" id="ARBA00022679"/>
    </source>
</evidence>
<dbReference type="PANTHER" id="PTHR24056">
    <property type="entry name" value="CELL DIVISION PROTEIN KINASE"/>
    <property type="match status" value="1"/>
</dbReference>
<evidence type="ECO:0000256" key="9">
    <source>
        <dbReference type="ARBA" id="ARBA00047811"/>
    </source>
</evidence>
<keyword evidence="7 11" id="KW-0067">ATP-binding</keyword>
<keyword evidence="5 11" id="KW-0547">Nucleotide-binding</keyword>
<accession>G7DZK7</accession>
<protein>
    <recommendedName>
        <fullName evidence="8">Cyclin-dependent kinase 1</fullName>
        <ecNumber evidence="2">2.7.11.22</ecNumber>
    </recommendedName>
</protein>
<evidence type="ECO:0000256" key="10">
    <source>
        <dbReference type="ARBA" id="ARBA00048367"/>
    </source>
</evidence>
<dbReference type="InterPro" id="IPR017441">
    <property type="entry name" value="Protein_kinase_ATP_BS"/>
</dbReference>
<reference evidence="14 15" key="2">
    <citation type="journal article" date="2012" name="Open Biol.">
        <title>Characteristics of nucleosomes and linker DNA regions on the genome of the basidiomycete Mixia osmundae revealed by mono- and dinucleosome mapping.</title>
        <authorList>
            <person name="Nishida H."/>
            <person name="Kondo S."/>
            <person name="Matsumoto T."/>
            <person name="Suzuki Y."/>
            <person name="Yoshikawa H."/>
            <person name="Taylor T.D."/>
            <person name="Sugiyama J."/>
        </authorList>
    </citation>
    <scope>NUCLEOTIDE SEQUENCE [LARGE SCALE GENOMIC DNA]</scope>
    <source>
        <strain evidence="15">CBS 9802 / IAM 14324 / JCM 22182 / KY 12970</strain>
    </source>
</reference>
<evidence type="ECO:0000259" key="13">
    <source>
        <dbReference type="PROSITE" id="PS50011"/>
    </source>
</evidence>
<evidence type="ECO:0000256" key="5">
    <source>
        <dbReference type="ARBA" id="ARBA00022741"/>
    </source>
</evidence>
<dbReference type="GO" id="GO:0005524">
    <property type="term" value="F:ATP binding"/>
    <property type="evidence" value="ECO:0007669"/>
    <property type="project" value="UniProtKB-UniRule"/>
</dbReference>
<feature type="domain" description="Protein kinase" evidence="13">
    <location>
        <begin position="4"/>
        <end position="337"/>
    </location>
</feature>
<feature type="compositionally biased region" description="Low complexity" evidence="12">
    <location>
        <begin position="487"/>
        <end position="509"/>
    </location>
</feature>
<gene>
    <name evidence="14" type="primary">Mo02677</name>
    <name evidence="14" type="ORF">E5Q_02677</name>
</gene>
<evidence type="ECO:0000256" key="3">
    <source>
        <dbReference type="ARBA" id="ARBA00022527"/>
    </source>
</evidence>
<dbReference type="PROSITE" id="PS50011">
    <property type="entry name" value="PROTEIN_KINASE_DOM"/>
    <property type="match status" value="1"/>
</dbReference>
<dbReference type="GO" id="GO:0007165">
    <property type="term" value="P:signal transduction"/>
    <property type="evidence" value="ECO:0007669"/>
    <property type="project" value="TreeGrafter"/>
</dbReference>
<dbReference type="SMART" id="SM00220">
    <property type="entry name" value="S_TKc"/>
    <property type="match status" value="1"/>
</dbReference>
<dbReference type="SUPFAM" id="SSF56112">
    <property type="entry name" value="Protein kinase-like (PK-like)"/>
    <property type="match status" value="1"/>
</dbReference>
<dbReference type="GO" id="GO:0010468">
    <property type="term" value="P:regulation of gene expression"/>
    <property type="evidence" value="ECO:0007669"/>
    <property type="project" value="TreeGrafter"/>
</dbReference>
<comment type="caution">
    <text evidence="14">The sequence shown here is derived from an EMBL/GenBank/DDBJ whole genome shotgun (WGS) entry which is preliminary data.</text>
</comment>
<proteinExistence type="inferred from homology"/>
<dbReference type="GO" id="GO:0004693">
    <property type="term" value="F:cyclin-dependent protein serine/threonine kinase activity"/>
    <property type="evidence" value="ECO:0007669"/>
    <property type="project" value="UniProtKB-EC"/>
</dbReference>
<dbReference type="AlphaFoldDB" id="G7DZK7"/>
<evidence type="ECO:0000313" key="14">
    <source>
        <dbReference type="EMBL" id="GAA96017.1"/>
    </source>
</evidence>
<dbReference type="Proteomes" id="UP000009131">
    <property type="component" value="Unassembled WGS sequence"/>
</dbReference>
<evidence type="ECO:0000256" key="1">
    <source>
        <dbReference type="ARBA" id="ARBA00006485"/>
    </source>
</evidence>
<dbReference type="EC" id="2.7.11.22" evidence="2"/>
<dbReference type="InParanoid" id="G7DZK7"/>
<dbReference type="GO" id="GO:0005737">
    <property type="term" value="C:cytoplasm"/>
    <property type="evidence" value="ECO:0007669"/>
    <property type="project" value="TreeGrafter"/>
</dbReference>
<evidence type="ECO:0000313" key="15">
    <source>
        <dbReference type="Proteomes" id="UP000009131"/>
    </source>
</evidence>
<dbReference type="STRING" id="764103.G7DZK7"/>
<dbReference type="InterPro" id="IPR011009">
    <property type="entry name" value="Kinase-like_dom_sf"/>
</dbReference>
<dbReference type="HOGENOM" id="CLU_021800_0_0_1"/>
<dbReference type="PROSITE" id="PS00108">
    <property type="entry name" value="PROTEIN_KINASE_ST"/>
    <property type="match status" value="1"/>
</dbReference>
<evidence type="ECO:0000256" key="2">
    <source>
        <dbReference type="ARBA" id="ARBA00012425"/>
    </source>
</evidence>
<dbReference type="PANTHER" id="PTHR24056:SF254">
    <property type="entry name" value="CYCLIN-DEPENDENT KINASE 2"/>
    <property type="match status" value="1"/>
</dbReference>
<keyword evidence="3" id="KW-0723">Serine/threonine-protein kinase</keyword>
<dbReference type="Pfam" id="PF00069">
    <property type="entry name" value="Pkinase"/>
    <property type="match status" value="1"/>
</dbReference>
<dbReference type="GO" id="GO:0000307">
    <property type="term" value="C:cyclin-dependent protein kinase holoenzyme complex"/>
    <property type="evidence" value="ECO:0007669"/>
    <property type="project" value="TreeGrafter"/>
</dbReference>
<dbReference type="EMBL" id="BABT02000071">
    <property type="protein sequence ID" value="GAA96017.1"/>
    <property type="molecule type" value="Genomic_DNA"/>
</dbReference>
<organism evidence="14 15">
    <name type="scientific">Mixia osmundae (strain CBS 9802 / IAM 14324 / JCM 22182 / KY 12970)</name>
    <dbReference type="NCBI Taxonomy" id="764103"/>
    <lineage>
        <taxon>Eukaryota</taxon>
        <taxon>Fungi</taxon>
        <taxon>Dikarya</taxon>
        <taxon>Basidiomycota</taxon>
        <taxon>Pucciniomycotina</taxon>
        <taxon>Mixiomycetes</taxon>
        <taxon>Mixiales</taxon>
        <taxon>Mixiaceae</taxon>
        <taxon>Mixia</taxon>
    </lineage>
</organism>
<dbReference type="GO" id="GO:0010389">
    <property type="term" value="P:regulation of G2/M transition of mitotic cell cycle"/>
    <property type="evidence" value="ECO:0007669"/>
    <property type="project" value="TreeGrafter"/>
</dbReference>
<dbReference type="InterPro" id="IPR000719">
    <property type="entry name" value="Prot_kinase_dom"/>
</dbReference>
<name>G7DZK7_MIXOS</name>